<dbReference type="AlphaFoldDB" id="A0A4Y2UHE2"/>
<accession>A0A4Y2UHE2</accession>
<sequence length="100" mass="12207">MALNSLSEKRLILNLIKESRDGDIELYWVRARQRQLGIERADDRAKVTIAKDMIVYHFNRFYVQLRNEVKRNIILKWNERWDQPQKARWTKMFSDRLSRG</sequence>
<dbReference type="Proteomes" id="UP000499080">
    <property type="component" value="Unassembled WGS sequence"/>
</dbReference>
<gene>
    <name evidence="1" type="ORF">AVEN_86584_1</name>
</gene>
<organism evidence="1 2">
    <name type="scientific">Araneus ventricosus</name>
    <name type="common">Orbweaver spider</name>
    <name type="synonym">Epeira ventricosa</name>
    <dbReference type="NCBI Taxonomy" id="182803"/>
    <lineage>
        <taxon>Eukaryota</taxon>
        <taxon>Metazoa</taxon>
        <taxon>Ecdysozoa</taxon>
        <taxon>Arthropoda</taxon>
        <taxon>Chelicerata</taxon>
        <taxon>Arachnida</taxon>
        <taxon>Araneae</taxon>
        <taxon>Araneomorphae</taxon>
        <taxon>Entelegynae</taxon>
        <taxon>Araneoidea</taxon>
        <taxon>Araneidae</taxon>
        <taxon>Araneus</taxon>
    </lineage>
</organism>
<name>A0A4Y2UHE2_ARAVE</name>
<dbReference type="OrthoDB" id="411823at2759"/>
<protein>
    <submittedName>
        <fullName evidence="1">Uncharacterized protein</fullName>
    </submittedName>
</protein>
<dbReference type="EMBL" id="BGPR01036341">
    <property type="protein sequence ID" value="GBO11521.1"/>
    <property type="molecule type" value="Genomic_DNA"/>
</dbReference>
<comment type="caution">
    <text evidence="1">The sequence shown here is derived from an EMBL/GenBank/DDBJ whole genome shotgun (WGS) entry which is preliminary data.</text>
</comment>
<keyword evidence="2" id="KW-1185">Reference proteome</keyword>
<reference evidence="1 2" key="1">
    <citation type="journal article" date="2019" name="Sci. Rep.">
        <title>Orb-weaving spider Araneus ventricosus genome elucidates the spidroin gene catalogue.</title>
        <authorList>
            <person name="Kono N."/>
            <person name="Nakamura H."/>
            <person name="Ohtoshi R."/>
            <person name="Moran D.A.P."/>
            <person name="Shinohara A."/>
            <person name="Yoshida Y."/>
            <person name="Fujiwara M."/>
            <person name="Mori M."/>
            <person name="Tomita M."/>
            <person name="Arakawa K."/>
        </authorList>
    </citation>
    <scope>NUCLEOTIDE SEQUENCE [LARGE SCALE GENOMIC DNA]</scope>
</reference>
<proteinExistence type="predicted"/>
<evidence type="ECO:0000313" key="2">
    <source>
        <dbReference type="Proteomes" id="UP000499080"/>
    </source>
</evidence>
<evidence type="ECO:0000313" key="1">
    <source>
        <dbReference type="EMBL" id="GBO11521.1"/>
    </source>
</evidence>